<sequence length="116" mass="13412">MFFFFLVLSLPLHPPLVILEAPKEDWPLFFTVEVRLLRFWEARNLKAVRRVMPEHDPVPLPTEDLERQPVLESGDRDRLWEFRLLASVERKKRDDGVDGGICKEAIPGAAGETKGF</sequence>
<organism evidence="2 3">
    <name type="scientific">Brassica cretica</name>
    <name type="common">Mustard</name>
    <dbReference type="NCBI Taxonomy" id="69181"/>
    <lineage>
        <taxon>Eukaryota</taxon>
        <taxon>Viridiplantae</taxon>
        <taxon>Streptophyta</taxon>
        <taxon>Embryophyta</taxon>
        <taxon>Tracheophyta</taxon>
        <taxon>Spermatophyta</taxon>
        <taxon>Magnoliopsida</taxon>
        <taxon>eudicotyledons</taxon>
        <taxon>Gunneridae</taxon>
        <taxon>Pentapetalae</taxon>
        <taxon>rosids</taxon>
        <taxon>malvids</taxon>
        <taxon>Brassicales</taxon>
        <taxon>Brassicaceae</taxon>
        <taxon>Brassiceae</taxon>
        <taxon>Brassica</taxon>
    </lineage>
</organism>
<proteinExistence type="predicted"/>
<comment type="caution">
    <text evidence="2">The sequence shown here is derived from an EMBL/GenBank/DDBJ whole genome shotgun (WGS) entry which is preliminary data.</text>
</comment>
<dbReference type="Proteomes" id="UP000266723">
    <property type="component" value="Unassembled WGS sequence"/>
</dbReference>
<feature type="signal peptide" evidence="1">
    <location>
        <begin position="1"/>
        <end position="19"/>
    </location>
</feature>
<keyword evidence="3" id="KW-1185">Reference proteome</keyword>
<keyword evidence="1" id="KW-0732">Signal</keyword>
<evidence type="ECO:0000313" key="3">
    <source>
        <dbReference type="Proteomes" id="UP000266723"/>
    </source>
</evidence>
<protein>
    <recommendedName>
        <fullName evidence="4">DUF4283 domain-containing protein</fullName>
    </recommendedName>
</protein>
<evidence type="ECO:0008006" key="4">
    <source>
        <dbReference type="Google" id="ProtNLM"/>
    </source>
</evidence>
<feature type="chain" id="PRO_5045436718" description="DUF4283 domain-containing protein" evidence="1">
    <location>
        <begin position="20"/>
        <end position="116"/>
    </location>
</feature>
<accession>A0ABQ7B3L4</accession>
<evidence type="ECO:0000256" key="1">
    <source>
        <dbReference type="SAM" id="SignalP"/>
    </source>
</evidence>
<reference evidence="2 3" key="1">
    <citation type="journal article" date="2020" name="BMC Genomics">
        <title>Intraspecific diversification of the crop wild relative Brassica cretica Lam. using demographic model selection.</title>
        <authorList>
            <person name="Kioukis A."/>
            <person name="Michalopoulou V.A."/>
            <person name="Briers L."/>
            <person name="Pirintsos S."/>
            <person name="Studholme D.J."/>
            <person name="Pavlidis P."/>
            <person name="Sarris P.F."/>
        </authorList>
    </citation>
    <scope>NUCLEOTIDE SEQUENCE [LARGE SCALE GENOMIC DNA]</scope>
    <source>
        <strain evidence="3">cv. PFS-1207/04</strain>
    </source>
</reference>
<gene>
    <name evidence="2" type="ORF">DY000_02060473</name>
</gene>
<dbReference type="EMBL" id="QGKV02001556">
    <property type="protein sequence ID" value="KAF3520781.1"/>
    <property type="molecule type" value="Genomic_DNA"/>
</dbReference>
<name>A0ABQ7B3L4_BRACR</name>
<evidence type="ECO:0000313" key="2">
    <source>
        <dbReference type="EMBL" id="KAF3520781.1"/>
    </source>
</evidence>